<dbReference type="EMBL" id="DYWV01000342">
    <property type="protein sequence ID" value="HJF41226.1"/>
    <property type="molecule type" value="Genomic_DNA"/>
</dbReference>
<evidence type="ECO:0000313" key="1">
    <source>
        <dbReference type="EMBL" id="HJF41226.1"/>
    </source>
</evidence>
<organism evidence="1 2">
    <name type="scientific">Thomasclavelia spiroformis</name>
    <dbReference type="NCBI Taxonomy" id="29348"/>
    <lineage>
        <taxon>Bacteria</taxon>
        <taxon>Bacillati</taxon>
        <taxon>Bacillota</taxon>
        <taxon>Erysipelotrichia</taxon>
        <taxon>Erysipelotrichales</taxon>
        <taxon>Coprobacillaceae</taxon>
        <taxon>Thomasclavelia</taxon>
    </lineage>
</organism>
<proteinExistence type="predicted"/>
<evidence type="ECO:0000313" key="2">
    <source>
        <dbReference type="Proteomes" id="UP000749320"/>
    </source>
</evidence>
<comment type="caution">
    <text evidence="1">The sequence shown here is derived from an EMBL/GenBank/DDBJ whole genome shotgun (WGS) entry which is preliminary data.</text>
</comment>
<reference evidence="1" key="2">
    <citation type="submission" date="2021-09" db="EMBL/GenBank/DDBJ databases">
        <authorList>
            <person name="Gilroy R."/>
        </authorList>
    </citation>
    <scope>NUCLEOTIDE SEQUENCE</scope>
    <source>
        <strain evidence="1">CHK193-16274</strain>
    </source>
</reference>
<sequence length="134" mass="16670">MNYWKIKRRIKFRFNGDCVLEDDVDLILKRLKEYLKNIDGEEFKKIFLSYVEYMARNYGQDCLICEYDQMMRAVNKFIKKYKLDFERISLYKRDILYRWIKLGFNESDILQLYYFDKGIELLELFIDEIENKYL</sequence>
<reference evidence="1" key="1">
    <citation type="journal article" date="2021" name="PeerJ">
        <title>Extensive microbial diversity within the chicken gut microbiome revealed by metagenomics and culture.</title>
        <authorList>
            <person name="Gilroy R."/>
            <person name="Ravi A."/>
            <person name="Getino M."/>
            <person name="Pursley I."/>
            <person name="Horton D.L."/>
            <person name="Alikhan N.F."/>
            <person name="Baker D."/>
            <person name="Gharbi K."/>
            <person name="Hall N."/>
            <person name="Watson M."/>
            <person name="Adriaenssens E.M."/>
            <person name="Foster-Nyarko E."/>
            <person name="Jarju S."/>
            <person name="Secka A."/>
            <person name="Antonio M."/>
            <person name="Oren A."/>
            <person name="Chaudhuri R.R."/>
            <person name="La Ragione R."/>
            <person name="Hildebrand F."/>
            <person name="Pallen M.J."/>
        </authorList>
    </citation>
    <scope>NUCLEOTIDE SEQUENCE</scope>
    <source>
        <strain evidence="1">CHK193-16274</strain>
    </source>
</reference>
<dbReference type="AlphaFoldDB" id="A0A921GCM5"/>
<name>A0A921GCM5_9FIRM</name>
<dbReference type="Proteomes" id="UP000749320">
    <property type="component" value="Unassembled WGS sequence"/>
</dbReference>
<accession>A0A921GCM5</accession>
<gene>
    <name evidence="1" type="ORF">K8V91_09900</name>
</gene>
<dbReference type="RefSeq" id="WP_191375865.1">
    <property type="nucleotide sequence ID" value="NZ_CAJFOD010000030.1"/>
</dbReference>
<protein>
    <submittedName>
        <fullName evidence="1">Uncharacterized protein</fullName>
    </submittedName>
</protein>